<dbReference type="GO" id="GO:0004519">
    <property type="term" value="F:endonuclease activity"/>
    <property type="evidence" value="ECO:0007669"/>
    <property type="project" value="UniProtKB-KW"/>
</dbReference>
<evidence type="ECO:0000259" key="7">
    <source>
        <dbReference type="Pfam" id="PF17917"/>
    </source>
</evidence>
<dbReference type="OrthoDB" id="415724at2759"/>
<accession>A0A4Y2I4P1</accession>
<keyword evidence="4" id="KW-0255">Endonuclease</keyword>
<evidence type="ECO:0000256" key="3">
    <source>
        <dbReference type="ARBA" id="ARBA00022722"/>
    </source>
</evidence>
<evidence type="ECO:0000256" key="4">
    <source>
        <dbReference type="ARBA" id="ARBA00022759"/>
    </source>
</evidence>
<dbReference type="SUPFAM" id="SSF56672">
    <property type="entry name" value="DNA/RNA polymerases"/>
    <property type="match status" value="1"/>
</dbReference>
<comment type="caution">
    <text evidence="8">The sequence shown here is derived from an EMBL/GenBank/DDBJ whole genome shotgun (WGS) entry which is preliminary data.</text>
</comment>
<organism evidence="8 9">
    <name type="scientific">Araneus ventricosus</name>
    <name type="common">Orbweaver spider</name>
    <name type="synonym">Epeira ventricosa</name>
    <dbReference type="NCBI Taxonomy" id="182803"/>
    <lineage>
        <taxon>Eukaryota</taxon>
        <taxon>Metazoa</taxon>
        <taxon>Ecdysozoa</taxon>
        <taxon>Arthropoda</taxon>
        <taxon>Chelicerata</taxon>
        <taxon>Arachnida</taxon>
        <taxon>Araneae</taxon>
        <taxon>Araneomorphae</taxon>
        <taxon>Entelegynae</taxon>
        <taxon>Araneoidea</taxon>
        <taxon>Araneidae</taxon>
        <taxon>Araneus</taxon>
    </lineage>
</organism>
<protein>
    <recommendedName>
        <fullName evidence="7">Reverse transcriptase RNase H-like domain-containing protein</fullName>
    </recommendedName>
</protein>
<dbReference type="InterPro" id="IPR041373">
    <property type="entry name" value="RT_RNaseH"/>
</dbReference>
<evidence type="ECO:0000256" key="5">
    <source>
        <dbReference type="ARBA" id="ARBA00022801"/>
    </source>
</evidence>
<evidence type="ECO:0000256" key="1">
    <source>
        <dbReference type="ARBA" id="ARBA00022679"/>
    </source>
</evidence>
<evidence type="ECO:0000256" key="2">
    <source>
        <dbReference type="ARBA" id="ARBA00022695"/>
    </source>
</evidence>
<evidence type="ECO:0000256" key="6">
    <source>
        <dbReference type="ARBA" id="ARBA00022918"/>
    </source>
</evidence>
<dbReference type="GO" id="GO:0003964">
    <property type="term" value="F:RNA-directed DNA polymerase activity"/>
    <property type="evidence" value="ECO:0007669"/>
    <property type="project" value="UniProtKB-KW"/>
</dbReference>
<reference evidence="8 9" key="1">
    <citation type="journal article" date="2019" name="Sci. Rep.">
        <title>Orb-weaving spider Araneus ventricosus genome elucidates the spidroin gene catalogue.</title>
        <authorList>
            <person name="Kono N."/>
            <person name="Nakamura H."/>
            <person name="Ohtoshi R."/>
            <person name="Moran D.A.P."/>
            <person name="Shinohara A."/>
            <person name="Yoshida Y."/>
            <person name="Fujiwara M."/>
            <person name="Mori M."/>
            <person name="Tomita M."/>
            <person name="Arakawa K."/>
        </authorList>
    </citation>
    <scope>NUCLEOTIDE SEQUENCE [LARGE SCALE GENOMIC DNA]</scope>
</reference>
<feature type="domain" description="Reverse transcriptase RNase H-like" evidence="7">
    <location>
        <begin position="27"/>
        <end position="72"/>
    </location>
</feature>
<dbReference type="GO" id="GO:0016787">
    <property type="term" value="F:hydrolase activity"/>
    <property type="evidence" value="ECO:0007669"/>
    <property type="project" value="UniProtKB-KW"/>
</dbReference>
<proteinExistence type="predicted"/>
<dbReference type="Pfam" id="PF17917">
    <property type="entry name" value="RT_RNaseH"/>
    <property type="match status" value="1"/>
</dbReference>
<dbReference type="Proteomes" id="UP000499080">
    <property type="component" value="Unassembled WGS sequence"/>
</dbReference>
<dbReference type="PANTHER" id="PTHR37984">
    <property type="entry name" value="PROTEIN CBG26694"/>
    <property type="match status" value="1"/>
</dbReference>
<keyword evidence="6" id="KW-0695">RNA-directed DNA polymerase</keyword>
<evidence type="ECO:0000313" key="9">
    <source>
        <dbReference type="Proteomes" id="UP000499080"/>
    </source>
</evidence>
<keyword evidence="3" id="KW-0540">Nuclease</keyword>
<keyword evidence="5" id="KW-0378">Hydrolase</keyword>
<dbReference type="AlphaFoldDB" id="A0A4Y2I4P1"/>
<keyword evidence="9" id="KW-1185">Reference proteome</keyword>
<dbReference type="InterPro" id="IPR050951">
    <property type="entry name" value="Retrovirus_Pol_polyprotein"/>
</dbReference>
<keyword evidence="1" id="KW-0808">Transferase</keyword>
<dbReference type="PANTHER" id="PTHR37984:SF5">
    <property type="entry name" value="PROTEIN NYNRIN-LIKE"/>
    <property type="match status" value="1"/>
</dbReference>
<gene>
    <name evidence="8" type="ORF">AVEN_213186_1</name>
</gene>
<evidence type="ECO:0000313" key="8">
    <source>
        <dbReference type="EMBL" id="GBM72693.1"/>
    </source>
</evidence>
<dbReference type="InterPro" id="IPR043502">
    <property type="entry name" value="DNA/RNA_pol_sf"/>
</dbReference>
<name>A0A4Y2I4P1_ARAVE</name>
<dbReference type="CDD" id="cd09274">
    <property type="entry name" value="RNase_HI_RT_Ty3"/>
    <property type="match status" value="1"/>
</dbReference>
<keyword evidence="2" id="KW-0548">Nucleotidyltransferase</keyword>
<sequence length="111" mass="12990">MSQNIGNKERIIIYFSKSLGKPERNYCAEHFHHYLYGQQFLLRTDHAPLRWLLNFKEPEGQIVRWIQRLQEYDFEIQHHKGTSLGNAAALSLEDPVKKAANIALIPRKSSE</sequence>
<dbReference type="EMBL" id="BGPR01002393">
    <property type="protein sequence ID" value="GBM72693.1"/>
    <property type="molecule type" value="Genomic_DNA"/>
</dbReference>